<proteinExistence type="predicted"/>
<dbReference type="Gene3D" id="1.10.10.60">
    <property type="entry name" value="Homeodomain-like"/>
    <property type="match status" value="2"/>
</dbReference>
<gene>
    <name evidence="5" type="ORF">LSH36_244g00018</name>
</gene>
<evidence type="ECO:0000256" key="2">
    <source>
        <dbReference type="ARBA" id="ARBA00023125"/>
    </source>
</evidence>
<name>A0AAD9N3E1_9ANNE</name>
<dbReference type="AlphaFoldDB" id="A0AAD9N3E1"/>
<dbReference type="InterPro" id="IPR007889">
    <property type="entry name" value="HTH_Psq"/>
</dbReference>
<feature type="domain" description="HTH CENPB-type" evidence="4">
    <location>
        <begin position="62"/>
        <end position="133"/>
    </location>
</feature>
<evidence type="ECO:0000256" key="3">
    <source>
        <dbReference type="ARBA" id="ARBA00023242"/>
    </source>
</evidence>
<keyword evidence="6" id="KW-1185">Reference proteome</keyword>
<sequence length="564" mass="63400">MSRPKRIELTLDQKVALIKESEGKSHRQLAEMYGIGRTQVGSILKRRAEFLSAYEENVEPSRKRLKTGFQYPDIDRLMWDWYQHARALNLPVSGPLMQEKARRFAISLGHFDFKGSSGWLDSFRCRHNIMSSAVCNWRDKLADICEGYESQDIWNVGETGIMFRALPERTLVGQRMKSHLTVFIACNMAGEFYTPLVIGKVARPHAFHKLRLDQLPVTWRANKQAWMTSRVYGDWLQAFNATMCSRGRKALLFVDSAPCHPHAVTPLSHVRVVFLPANTLSVLQPLDQGIVQDVKRHYREQLLRRLLADIERCDSLSEVVKNVSLFDAVQMISAAVDEVKTSTVVRCFAMAGFPTFVDASDDPDEDVPLAQLLLQASNELPLSDAITDPGEYISIDSGIPVMETPFGDWEASLVKDFVCDRNGGISDPVEDGDGVREVGNIRDRINVHDSNNIGEGNTVHDGDILSDVDDVREGSDVHECEDIREGALVREEDNHCDGVLAEPVESINIAEAITMISKVKVFCMEEGLDIWQSAANIEAKLKAYMMQTPCSHRQTIVTSCFKKK</sequence>
<dbReference type="GO" id="GO:0005634">
    <property type="term" value="C:nucleus"/>
    <property type="evidence" value="ECO:0007669"/>
    <property type="project" value="UniProtKB-SubCell"/>
</dbReference>
<dbReference type="Proteomes" id="UP001208570">
    <property type="component" value="Unassembled WGS sequence"/>
</dbReference>
<comment type="caution">
    <text evidence="5">The sequence shown here is derived from an EMBL/GenBank/DDBJ whole genome shotgun (WGS) entry which is preliminary data.</text>
</comment>
<accession>A0AAD9N3E1</accession>
<reference evidence="5" key="1">
    <citation type="journal article" date="2023" name="Mol. Biol. Evol.">
        <title>Third-Generation Sequencing Reveals the Adaptive Role of the Epigenome in Three Deep-Sea Polychaetes.</title>
        <authorList>
            <person name="Perez M."/>
            <person name="Aroh O."/>
            <person name="Sun Y."/>
            <person name="Lan Y."/>
            <person name="Juniper S.K."/>
            <person name="Young C.R."/>
            <person name="Angers B."/>
            <person name="Qian P.Y."/>
        </authorList>
    </citation>
    <scope>NUCLEOTIDE SEQUENCE</scope>
    <source>
        <strain evidence="5">P08H-3</strain>
    </source>
</reference>
<evidence type="ECO:0000256" key="1">
    <source>
        <dbReference type="ARBA" id="ARBA00004123"/>
    </source>
</evidence>
<dbReference type="Pfam" id="PF03184">
    <property type="entry name" value="DDE_1"/>
    <property type="match status" value="1"/>
</dbReference>
<dbReference type="Pfam" id="PF03221">
    <property type="entry name" value="HTH_Tnp_Tc5"/>
    <property type="match status" value="1"/>
</dbReference>
<dbReference type="InterPro" id="IPR009057">
    <property type="entry name" value="Homeodomain-like_sf"/>
</dbReference>
<comment type="subcellular location">
    <subcellularLocation>
        <location evidence="1">Nucleus</location>
    </subcellularLocation>
</comment>
<dbReference type="EMBL" id="JAODUP010000244">
    <property type="protein sequence ID" value="KAK2155260.1"/>
    <property type="molecule type" value="Genomic_DNA"/>
</dbReference>
<dbReference type="InterPro" id="IPR050863">
    <property type="entry name" value="CenT-Element_Derived"/>
</dbReference>
<dbReference type="Pfam" id="PF04218">
    <property type="entry name" value="CENP-B_N"/>
    <property type="match status" value="1"/>
</dbReference>
<evidence type="ECO:0000313" key="6">
    <source>
        <dbReference type="Proteomes" id="UP001208570"/>
    </source>
</evidence>
<dbReference type="GO" id="GO:0003677">
    <property type="term" value="F:DNA binding"/>
    <property type="evidence" value="ECO:0007669"/>
    <property type="project" value="UniProtKB-KW"/>
</dbReference>
<dbReference type="InterPro" id="IPR006600">
    <property type="entry name" value="HTH_CenpB_DNA-bd_dom"/>
</dbReference>
<dbReference type="SUPFAM" id="SSF46689">
    <property type="entry name" value="Homeodomain-like"/>
    <property type="match status" value="2"/>
</dbReference>
<keyword evidence="2" id="KW-0238">DNA-binding</keyword>
<keyword evidence="3" id="KW-0539">Nucleus</keyword>
<protein>
    <recommendedName>
        <fullName evidence="4">HTH CENPB-type domain-containing protein</fullName>
    </recommendedName>
</protein>
<evidence type="ECO:0000259" key="4">
    <source>
        <dbReference type="PROSITE" id="PS51253"/>
    </source>
</evidence>
<dbReference type="InterPro" id="IPR004875">
    <property type="entry name" value="DDE_SF_endonuclease_dom"/>
</dbReference>
<dbReference type="SMART" id="SM00674">
    <property type="entry name" value="CENPB"/>
    <property type="match status" value="1"/>
</dbReference>
<organism evidence="5 6">
    <name type="scientific">Paralvinella palmiformis</name>
    <dbReference type="NCBI Taxonomy" id="53620"/>
    <lineage>
        <taxon>Eukaryota</taxon>
        <taxon>Metazoa</taxon>
        <taxon>Spiralia</taxon>
        <taxon>Lophotrochozoa</taxon>
        <taxon>Annelida</taxon>
        <taxon>Polychaeta</taxon>
        <taxon>Sedentaria</taxon>
        <taxon>Canalipalpata</taxon>
        <taxon>Terebellida</taxon>
        <taxon>Terebelliformia</taxon>
        <taxon>Alvinellidae</taxon>
        <taxon>Paralvinella</taxon>
    </lineage>
</organism>
<evidence type="ECO:0000313" key="5">
    <source>
        <dbReference type="EMBL" id="KAK2155260.1"/>
    </source>
</evidence>
<dbReference type="PROSITE" id="PS51253">
    <property type="entry name" value="HTH_CENPB"/>
    <property type="match status" value="1"/>
</dbReference>
<dbReference type="PANTHER" id="PTHR19303">
    <property type="entry name" value="TRANSPOSON"/>
    <property type="match status" value="1"/>
</dbReference>
<dbReference type="PANTHER" id="PTHR19303:SF73">
    <property type="entry name" value="PROTEIN PDC2"/>
    <property type="match status" value="1"/>
</dbReference>